<reference evidence="2" key="1">
    <citation type="submission" date="2021-01" db="EMBL/GenBank/DDBJ databases">
        <title>Adiantum capillus-veneris genome.</title>
        <authorList>
            <person name="Fang Y."/>
            <person name="Liao Q."/>
        </authorList>
    </citation>
    <scope>NUCLEOTIDE SEQUENCE</scope>
    <source>
        <strain evidence="2">H3</strain>
        <tissue evidence="2">Leaf</tissue>
    </source>
</reference>
<dbReference type="InterPro" id="IPR004184">
    <property type="entry name" value="PFL_dom"/>
</dbReference>
<name>A0A9D4V1Q9_ADICA</name>
<dbReference type="PROSITE" id="PS51554">
    <property type="entry name" value="PFL"/>
    <property type="match status" value="1"/>
</dbReference>
<evidence type="ECO:0000313" key="2">
    <source>
        <dbReference type="EMBL" id="KAI5078043.1"/>
    </source>
</evidence>
<dbReference type="GO" id="GO:0003824">
    <property type="term" value="F:catalytic activity"/>
    <property type="evidence" value="ECO:0007669"/>
    <property type="project" value="InterPro"/>
</dbReference>
<dbReference type="AlphaFoldDB" id="A0A9D4V1Q9"/>
<proteinExistence type="predicted"/>
<feature type="domain" description="PFL" evidence="1">
    <location>
        <begin position="1"/>
        <end position="111"/>
    </location>
</feature>
<gene>
    <name evidence="2" type="ORF">GOP47_0007867</name>
</gene>
<accession>A0A9D4V1Q9</accession>
<protein>
    <recommendedName>
        <fullName evidence="1">PFL domain-containing protein</fullName>
    </recommendedName>
</protein>
<sequence>MFENAPFIPGWTYSWMTSEDAEERARLEEEEDANDMKMSRYVEGKDNGGMMLRKRSVGEEELRTSASQIKLKEFIEFALFGLEVSKWEARGTKFTRGPSERGKAFGEGHFI</sequence>
<comment type="caution">
    <text evidence="2">The sequence shown here is derived from an EMBL/GenBank/DDBJ whole genome shotgun (WGS) entry which is preliminary data.</text>
</comment>
<dbReference type="EMBL" id="JABFUD020000007">
    <property type="protein sequence ID" value="KAI5078043.1"/>
    <property type="molecule type" value="Genomic_DNA"/>
</dbReference>
<evidence type="ECO:0000313" key="3">
    <source>
        <dbReference type="Proteomes" id="UP000886520"/>
    </source>
</evidence>
<evidence type="ECO:0000259" key="1">
    <source>
        <dbReference type="PROSITE" id="PS51554"/>
    </source>
</evidence>
<keyword evidence="3" id="KW-1185">Reference proteome</keyword>
<organism evidence="2 3">
    <name type="scientific">Adiantum capillus-veneris</name>
    <name type="common">Maidenhair fern</name>
    <dbReference type="NCBI Taxonomy" id="13818"/>
    <lineage>
        <taxon>Eukaryota</taxon>
        <taxon>Viridiplantae</taxon>
        <taxon>Streptophyta</taxon>
        <taxon>Embryophyta</taxon>
        <taxon>Tracheophyta</taxon>
        <taxon>Polypodiopsida</taxon>
        <taxon>Polypodiidae</taxon>
        <taxon>Polypodiales</taxon>
        <taxon>Pteridineae</taxon>
        <taxon>Pteridaceae</taxon>
        <taxon>Vittarioideae</taxon>
        <taxon>Adiantum</taxon>
    </lineage>
</organism>
<dbReference type="Proteomes" id="UP000886520">
    <property type="component" value="Chromosome 7"/>
</dbReference>